<dbReference type="Proteomes" id="UP000250266">
    <property type="component" value="Unassembled WGS sequence"/>
</dbReference>
<dbReference type="SUPFAM" id="SSF56112">
    <property type="entry name" value="Protein kinase-like (PK-like)"/>
    <property type="match status" value="1"/>
</dbReference>
<evidence type="ECO:0000313" key="2">
    <source>
        <dbReference type="Proteomes" id="UP000250266"/>
    </source>
</evidence>
<accession>A0A8E2E2R0</accession>
<proteinExistence type="predicted"/>
<dbReference type="AlphaFoldDB" id="A0A8E2E2R0"/>
<name>A0A8E2E2R0_9PEZI</name>
<gene>
    <name evidence="1" type="ORF">K432DRAFT_307111</name>
</gene>
<evidence type="ECO:0000313" key="1">
    <source>
        <dbReference type="EMBL" id="OCK76106.1"/>
    </source>
</evidence>
<evidence type="ECO:0008006" key="3">
    <source>
        <dbReference type="Google" id="ProtNLM"/>
    </source>
</evidence>
<dbReference type="InterPro" id="IPR011009">
    <property type="entry name" value="Kinase-like_dom_sf"/>
</dbReference>
<keyword evidence="2" id="KW-1185">Reference proteome</keyword>
<dbReference type="Gene3D" id="3.30.200.20">
    <property type="entry name" value="Phosphorylase Kinase, domain 1"/>
    <property type="match status" value="1"/>
</dbReference>
<sequence length="68" mass="8010">VESLENKCPTYYHPTHNDDRFHQGCYQVIHKIGPRSHSTAWLAKDIEENKYVAWKILTSHACQTKQQK</sequence>
<reference evidence="1 2" key="1">
    <citation type="journal article" date="2016" name="Nat. Commun.">
        <title>Ectomycorrhizal ecology is imprinted in the genome of the dominant symbiotic fungus Cenococcum geophilum.</title>
        <authorList>
            <consortium name="DOE Joint Genome Institute"/>
            <person name="Peter M."/>
            <person name="Kohler A."/>
            <person name="Ohm R.A."/>
            <person name="Kuo A."/>
            <person name="Krutzmann J."/>
            <person name="Morin E."/>
            <person name="Arend M."/>
            <person name="Barry K.W."/>
            <person name="Binder M."/>
            <person name="Choi C."/>
            <person name="Clum A."/>
            <person name="Copeland A."/>
            <person name="Grisel N."/>
            <person name="Haridas S."/>
            <person name="Kipfer T."/>
            <person name="LaButti K."/>
            <person name="Lindquist E."/>
            <person name="Lipzen A."/>
            <person name="Maire R."/>
            <person name="Meier B."/>
            <person name="Mihaltcheva S."/>
            <person name="Molinier V."/>
            <person name="Murat C."/>
            <person name="Poggeler S."/>
            <person name="Quandt C.A."/>
            <person name="Sperisen C."/>
            <person name="Tritt A."/>
            <person name="Tisserant E."/>
            <person name="Crous P.W."/>
            <person name="Henrissat B."/>
            <person name="Nehls U."/>
            <person name="Egli S."/>
            <person name="Spatafora J.W."/>
            <person name="Grigoriev I.V."/>
            <person name="Martin F.M."/>
        </authorList>
    </citation>
    <scope>NUCLEOTIDE SEQUENCE [LARGE SCALE GENOMIC DNA]</scope>
    <source>
        <strain evidence="1 2">CBS 459.81</strain>
    </source>
</reference>
<dbReference type="OrthoDB" id="5979581at2759"/>
<protein>
    <recommendedName>
        <fullName evidence="3">Protein kinase domain-containing protein</fullName>
    </recommendedName>
</protein>
<dbReference type="EMBL" id="KV745242">
    <property type="protein sequence ID" value="OCK76106.1"/>
    <property type="molecule type" value="Genomic_DNA"/>
</dbReference>
<organism evidence="1 2">
    <name type="scientific">Lepidopterella palustris CBS 459.81</name>
    <dbReference type="NCBI Taxonomy" id="1314670"/>
    <lineage>
        <taxon>Eukaryota</taxon>
        <taxon>Fungi</taxon>
        <taxon>Dikarya</taxon>
        <taxon>Ascomycota</taxon>
        <taxon>Pezizomycotina</taxon>
        <taxon>Dothideomycetes</taxon>
        <taxon>Pleosporomycetidae</taxon>
        <taxon>Mytilinidiales</taxon>
        <taxon>Argynnaceae</taxon>
        <taxon>Lepidopterella</taxon>
    </lineage>
</organism>
<feature type="non-terminal residue" evidence="1">
    <location>
        <position position="1"/>
    </location>
</feature>